<sequence length="180" mass="20745">MFTISIDSELELALVQESFATQYSELVSTQTKYLSQWLTWPPYCQSEQDFRMFVQRVLHEYADGKSMTCAIIYNSNIVGNCSFNTINYDTKTVEIGYWLSQHQQGKGIITRVVNKLIDIAFNEYQMEKVQLSAAKDNLPSRRVAERVGMTLEGIITNKEKVGDRILDHAVYGIHRQNTHH</sequence>
<reference evidence="1" key="1">
    <citation type="journal article" date="2015" name="BMC Genomics">
        <title>Genome mining reveals unlocked bioactive potential of marine Gram-negative bacteria.</title>
        <authorList>
            <person name="Machado H."/>
            <person name="Sonnenschein E.C."/>
            <person name="Melchiorsen J."/>
            <person name="Gram L."/>
        </authorList>
    </citation>
    <scope>NUCLEOTIDE SEQUENCE</scope>
    <source>
        <strain evidence="1">S2052</strain>
    </source>
</reference>
<dbReference type="InterPro" id="IPR016181">
    <property type="entry name" value="Acyl_CoA_acyltransferase"/>
</dbReference>
<dbReference type="InterPro" id="IPR000182">
    <property type="entry name" value="GNAT_dom"/>
</dbReference>
<dbReference type="GO" id="GO:0008999">
    <property type="term" value="F:protein-N-terminal-alanine acetyltransferase activity"/>
    <property type="evidence" value="ECO:0007669"/>
    <property type="project" value="TreeGrafter"/>
</dbReference>
<gene>
    <name evidence="1" type="ORF">TW71_23360</name>
</gene>
<keyword evidence="1" id="KW-0687">Ribonucleoprotein</keyword>
<dbReference type="PANTHER" id="PTHR43441:SF11">
    <property type="entry name" value="RIBOSOMAL-PROTEIN-SERINE ACETYLTRANSFERASE"/>
    <property type="match status" value="1"/>
</dbReference>
<dbReference type="Gene3D" id="3.40.630.30">
    <property type="match status" value="1"/>
</dbReference>
<dbReference type="GO" id="GO:1990189">
    <property type="term" value="F:protein N-terminal-serine acetyltransferase activity"/>
    <property type="evidence" value="ECO:0007669"/>
    <property type="project" value="TreeGrafter"/>
</dbReference>
<evidence type="ECO:0000313" key="1">
    <source>
        <dbReference type="EMBL" id="KJY67116.1"/>
    </source>
</evidence>
<dbReference type="GO" id="GO:0005737">
    <property type="term" value="C:cytoplasm"/>
    <property type="evidence" value="ECO:0007669"/>
    <property type="project" value="TreeGrafter"/>
</dbReference>
<dbReference type="PANTHER" id="PTHR43441">
    <property type="entry name" value="RIBOSOMAL-PROTEIN-SERINE ACETYLTRANSFERASE"/>
    <property type="match status" value="1"/>
</dbReference>
<dbReference type="GO" id="GO:0005840">
    <property type="term" value="C:ribosome"/>
    <property type="evidence" value="ECO:0007669"/>
    <property type="project" value="UniProtKB-KW"/>
</dbReference>
<dbReference type="PROSITE" id="PS51186">
    <property type="entry name" value="GNAT"/>
    <property type="match status" value="1"/>
</dbReference>
<protein>
    <submittedName>
        <fullName evidence="1">50S ribosomal protein L7/L12</fullName>
    </submittedName>
</protein>
<name>A0A837FXJ5_9VIBR</name>
<dbReference type="SUPFAM" id="SSF55729">
    <property type="entry name" value="Acyl-CoA N-acyltransferases (Nat)"/>
    <property type="match status" value="1"/>
</dbReference>
<dbReference type="EMBL" id="JXXR01000029">
    <property type="protein sequence ID" value="KJY67116.1"/>
    <property type="molecule type" value="Genomic_DNA"/>
</dbReference>
<dbReference type="RefSeq" id="WP_045987428.1">
    <property type="nucleotide sequence ID" value="NZ_CP063052.1"/>
</dbReference>
<dbReference type="InterPro" id="IPR051908">
    <property type="entry name" value="Ribosomal_N-acetyltransferase"/>
</dbReference>
<organism evidence="1">
    <name type="scientific">Vibrio coralliilyticus</name>
    <dbReference type="NCBI Taxonomy" id="190893"/>
    <lineage>
        <taxon>Bacteria</taxon>
        <taxon>Pseudomonadati</taxon>
        <taxon>Pseudomonadota</taxon>
        <taxon>Gammaproteobacteria</taxon>
        <taxon>Vibrionales</taxon>
        <taxon>Vibrionaceae</taxon>
        <taxon>Vibrio</taxon>
    </lineage>
</organism>
<accession>A0A837FXJ5</accession>
<dbReference type="AlphaFoldDB" id="A0A837FXJ5"/>
<comment type="caution">
    <text evidence="1">The sequence shown here is derived from an EMBL/GenBank/DDBJ whole genome shotgun (WGS) entry which is preliminary data.</text>
</comment>
<keyword evidence="1" id="KW-0689">Ribosomal protein</keyword>
<dbReference type="Pfam" id="PF13302">
    <property type="entry name" value="Acetyltransf_3"/>
    <property type="match status" value="1"/>
</dbReference>
<proteinExistence type="predicted"/>